<feature type="transmembrane region" description="Helical" evidence="1">
    <location>
        <begin position="84"/>
        <end position="102"/>
    </location>
</feature>
<feature type="transmembrane region" description="Helical" evidence="1">
    <location>
        <begin position="46"/>
        <end position="64"/>
    </location>
</feature>
<dbReference type="AlphaFoldDB" id="A0A9P1L471"/>
<dbReference type="Proteomes" id="UP000049685">
    <property type="component" value="Unassembled WGS sequence"/>
</dbReference>
<gene>
    <name evidence="2" type="ORF">UMC4404_11851</name>
</gene>
<feature type="transmembrane region" description="Helical" evidence="1">
    <location>
        <begin position="108"/>
        <end position="132"/>
    </location>
</feature>
<keyword evidence="1" id="KW-1133">Transmembrane helix</keyword>
<dbReference type="Pfam" id="PF20563">
    <property type="entry name" value="DUF6773"/>
    <property type="match status" value="1"/>
</dbReference>
<name>A0A9P1L471_PARSO</name>
<dbReference type="RefSeq" id="WP_057558371.1">
    <property type="nucleotide sequence ID" value="NZ_CDNY01000003.1"/>
</dbReference>
<accession>A0A9P1L471</accession>
<comment type="caution">
    <text evidence="2">The sequence shown here is derived from an EMBL/GenBank/DDBJ whole genome shotgun (WGS) entry which is preliminary data.</text>
</comment>
<dbReference type="InterPro" id="IPR046664">
    <property type="entry name" value="DUF6773"/>
</dbReference>
<feature type="transmembrane region" description="Helical" evidence="1">
    <location>
        <begin position="21"/>
        <end position="40"/>
    </location>
</feature>
<evidence type="ECO:0000313" key="3">
    <source>
        <dbReference type="Proteomes" id="UP000049685"/>
    </source>
</evidence>
<dbReference type="EMBL" id="CDNY01000003">
    <property type="protein sequence ID" value="CEO33205.1"/>
    <property type="molecule type" value="Genomic_DNA"/>
</dbReference>
<organism evidence="2 3">
    <name type="scientific">Paraclostridium sordellii</name>
    <name type="common">Clostridium sordellii</name>
    <dbReference type="NCBI Taxonomy" id="1505"/>
    <lineage>
        <taxon>Bacteria</taxon>
        <taxon>Bacillati</taxon>
        <taxon>Bacillota</taxon>
        <taxon>Clostridia</taxon>
        <taxon>Peptostreptococcales</taxon>
        <taxon>Peptostreptococcaceae</taxon>
        <taxon>Paraclostridium</taxon>
    </lineage>
</organism>
<keyword evidence="1" id="KW-0472">Membrane</keyword>
<proteinExistence type="predicted"/>
<reference evidence="3" key="1">
    <citation type="submission" date="2015-01" db="EMBL/GenBank/DDBJ databases">
        <authorList>
            <person name="Aslett A.Martin."/>
            <person name="De Silva Nishadi"/>
        </authorList>
    </citation>
    <scope>NUCLEOTIDE SEQUENCE [LARGE SCALE GENOMIC DNA]</scope>
    <source>
        <strain evidence="3">UMC4404</strain>
    </source>
</reference>
<evidence type="ECO:0000313" key="2">
    <source>
        <dbReference type="EMBL" id="CEO33205.1"/>
    </source>
</evidence>
<keyword evidence="1" id="KW-0812">Transmembrane</keyword>
<protein>
    <submittedName>
        <fullName evidence="2">Uncharacterized protein</fullName>
    </submittedName>
</protein>
<evidence type="ECO:0000256" key="1">
    <source>
        <dbReference type="SAM" id="Phobius"/>
    </source>
</evidence>
<sequence>MKNVKDKDERVIAQRRKIQSYGFQLLIYALLLSVVVQQIFLQSPPSQYMAELLCLIGAGFYSLIRNLNLGNNVFGDDSDSNKSIFKNALLYGLGSVVFAALLTGEKNIGYLLSCFLTFTIVFGGMNYIFHYISKKKQDKIKRELDMDEDDID</sequence>